<protein>
    <submittedName>
        <fullName evidence="1">Uncharacterized protein</fullName>
    </submittedName>
</protein>
<evidence type="ECO:0000313" key="2">
    <source>
        <dbReference type="Proteomes" id="UP000228934"/>
    </source>
</evidence>
<accession>A0A2G9RBW8</accession>
<gene>
    <name evidence="1" type="ORF">AB205_0066120</name>
</gene>
<evidence type="ECO:0000313" key="1">
    <source>
        <dbReference type="EMBL" id="PIO24713.1"/>
    </source>
</evidence>
<organism evidence="1 2">
    <name type="scientific">Aquarana catesbeiana</name>
    <name type="common">American bullfrog</name>
    <name type="synonym">Rana catesbeiana</name>
    <dbReference type="NCBI Taxonomy" id="8400"/>
    <lineage>
        <taxon>Eukaryota</taxon>
        <taxon>Metazoa</taxon>
        <taxon>Chordata</taxon>
        <taxon>Craniata</taxon>
        <taxon>Vertebrata</taxon>
        <taxon>Euteleostomi</taxon>
        <taxon>Amphibia</taxon>
        <taxon>Batrachia</taxon>
        <taxon>Anura</taxon>
        <taxon>Neobatrachia</taxon>
        <taxon>Ranoidea</taxon>
        <taxon>Ranidae</taxon>
        <taxon>Aquarana</taxon>
    </lineage>
</organism>
<reference evidence="2" key="1">
    <citation type="journal article" date="2017" name="Nat. Commun.">
        <title>The North American bullfrog draft genome provides insight into hormonal regulation of long noncoding RNA.</title>
        <authorList>
            <person name="Hammond S.A."/>
            <person name="Warren R.L."/>
            <person name="Vandervalk B.P."/>
            <person name="Kucuk E."/>
            <person name="Khan H."/>
            <person name="Gibb E.A."/>
            <person name="Pandoh P."/>
            <person name="Kirk H."/>
            <person name="Zhao Y."/>
            <person name="Jones M."/>
            <person name="Mungall A.J."/>
            <person name="Coope R."/>
            <person name="Pleasance S."/>
            <person name="Moore R.A."/>
            <person name="Holt R.A."/>
            <person name="Round J.M."/>
            <person name="Ohora S."/>
            <person name="Walle B.V."/>
            <person name="Veldhoen N."/>
            <person name="Helbing C.C."/>
            <person name="Birol I."/>
        </authorList>
    </citation>
    <scope>NUCLEOTIDE SEQUENCE [LARGE SCALE GENOMIC DNA]</scope>
</reference>
<dbReference type="EMBL" id="KV954973">
    <property type="protein sequence ID" value="PIO24713.1"/>
    <property type="molecule type" value="Genomic_DNA"/>
</dbReference>
<sequence>MSALRQAPVWLLQITPLQLPDGALSTVILGDQSYELTIIYPAYTSTPEEASRAHKTRRVQKLYMYTMYFQYCNKHVNGQDMRHDVFMLIYDYVLGTLINPY</sequence>
<dbReference type="AlphaFoldDB" id="A0A2G9RBW8"/>
<keyword evidence="2" id="KW-1185">Reference proteome</keyword>
<proteinExistence type="predicted"/>
<dbReference type="Proteomes" id="UP000228934">
    <property type="component" value="Unassembled WGS sequence"/>
</dbReference>
<name>A0A2G9RBW8_AQUCT</name>